<accession>A0AAV1J554</accession>
<evidence type="ECO:0000256" key="5">
    <source>
        <dbReference type="SAM" id="Phobius"/>
    </source>
</evidence>
<dbReference type="SUPFAM" id="SSF50494">
    <property type="entry name" value="Trypsin-like serine proteases"/>
    <property type="match status" value="1"/>
</dbReference>
<reference evidence="7 8" key="1">
    <citation type="submission" date="2023-11" db="EMBL/GenBank/DDBJ databases">
        <authorList>
            <person name="Okamura Y."/>
        </authorList>
    </citation>
    <scope>NUCLEOTIDE SEQUENCE [LARGE SCALE GENOMIC DNA]</scope>
</reference>
<dbReference type="PROSITE" id="PS50240">
    <property type="entry name" value="TRYPSIN_DOM"/>
    <property type="match status" value="1"/>
</dbReference>
<comment type="caution">
    <text evidence="7">The sequence shown here is derived from an EMBL/GenBank/DDBJ whole genome shotgun (WGS) entry which is preliminary data.</text>
</comment>
<dbReference type="InterPro" id="IPR001254">
    <property type="entry name" value="Trypsin_dom"/>
</dbReference>
<keyword evidence="5" id="KW-1133">Transmembrane helix</keyword>
<dbReference type="Pfam" id="PF00089">
    <property type="entry name" value="Trypsin"/>
    <property type="match status" value="1"/>
</dbReference>
<dbReference type="GO" id="GO:0004252">
    <property type="term" value="F:serine-type endopeptidase activity"/>
    <property type="evidence" value="ECO:0007669"/>
    <property type="project" value="InterPro"/>
</dbReference>
<keyword evidence="8" id="KW-1185">Reference proteome</keyword>
<dbReference type="InterPro" id="IPR050430">
    <property type="entry name" value="Peptidase_S1"/>
</dbReference>
<keyword evidence="1" id="KW-0645">Protease</keyword>
<evidence type="ECO:0000313" key="7">
    <source>
        <dbReference type="EMBL" id="CAK1544233.1"/>
    </source>
</evidence>
<dbReference type="PROSITE" id="PS00134">
    <property type="entry name" value="TRYPSIN_HIS"/>
    <property type="match status" value="1"/>
</dbReference>
<gene>
    <name evidence="7" type="ORF">LNINA_LOCUS3996</name>
</gene>
<dbReference type="SMART" id="SM00020">
    <property type="entry name" value="Tryp_SPc"/>
    <property type="match status" value="1"/>
</dbReference>
<keyword evidence="5" id="KW-0812">Transmembrane</keyword>
<evidence type="ECO:0000313" key="8">
    <source>
        <dbReference type="Proteomes" id="UP001497472"/>
    </source>
</evidence>
<protein>
    <recommendedName>
        <fullName evidence="6">Peptidase S1 domain-containing protein</fullName>
    </recommendedName>
</protein>
<dbReference type="PANTHER" id="PTHR24276:SF91">
    <property type="entry name" value="AT26814P-RELATED"/>
    <property type="match status" value="1"/>
</dbReference>
<dbReference type="EMBL" id="CAVLEF010000005">
    <property type="protein sequence ID" value="CAK1544233.1"/>
    <property type="molecule type" value="Genomic_DNA"/>
</dbReference>
<proteinExistence type="predicted"/>
<keyword evidence="5" id="KW-0472">Membrane</keyword>
<dbReference type="PANTHER" id="PTHR24276">
    <property type="entry name" value="POLYSERASE-RELATED"/>
    <property type="match status" value="1"/>
</dbReference>
<dbReference type="InterPro" id="IPR043504">
    <property type="entry name" value="Peptidase_S1_PA_chymotrypsin"/>
</dbReference>
<evidence type="ECO:0000259" key="6">
    <source>
        <dbReference type="PROSITE" id="PS50240"/>
    </source>
</evidence>
<evidence type="ECO:0000256" key="3">
    <source>
        <dbReference type="ARBA" id="ARBA00022825"/>
    </source>
</evidence>
<dbReference type="Proteomes" id="UP001497472">
    <property type="component" value="Unassembled WGS sequence"/>
</dbReference>
<feature type="domain" description="Peptidase S1" evidence="6">
    <location>
        <begin position="45"/>
        <end position="268"/>
    </location>
</feature>
<keyword evidence="2" id="KW-0378">Hydrolase</keyword>
<dbReference type="Gene3D" id="2.40.10.10">
    <property type="entry name" value="Trypsin-like serine proteases"/>
    <property type="match status" value="1"/>
</dbReference>
<sequence length="277" mass="30596">MSRKMTRDKLNSNAIITKTHSGCIKMFLIVLPFIIIGSNAMEPFVVGGNRAAIEYFAHSVFLSIRDYQGSYICGSSILNQKVLLSAAHCFETCISPGNIFAFVGNAHKSRGRKYQVSNFKIHENYDSNEVKNDIGLAILRVSLTLGASAKRVSIIPHPPAIKLGKVAGWGLIDETGGVRSSWLHSSTQRLWTLNKCREILPGIPNGCLCAGDTSEQSYASEGDSGSALVINGYIQVGLVSFKRPDTSRGLVVYTNVSHFYHWIRMNTRNLYCRERFG</sequence>
<evidence type="ECO:0000256" key="1">
    <source>
        <dbReference type="ARBA" id="ARBA00022670"/>
    </source>
</evidence>
<dbReference type="AlphaFoldDB" id="A0AAV1J554"/>
<organism evidence="7 8">
    <name type="scientific">Leptosia nina</name>
    <dbReference type="NCBI Taxonomy" id="320188"/>
    <lineage>
        <taxon>Eukaryota</taxon>
        <taxon>Metazoa</taxon>
        <taxon>Ecdysozoa</taxon>
        <taxon>Arthropoda</taxon>
        <taxon>Hexapoda</taxon>
        <taxon>Insecta</taxon>
        <taxon>Pterygota</taxon>
        <taxon>Neoptera</taxon>
        <taxon>Endopterygota</taxon>
        <taxon>Lepidoptera</taxon>
        <taxon>Glossata</taxon>
        <taxon>Ditrysia</taxon>
        <taxon>Papilionoidea</taxon>
        <taxon>Pieridae</taxon>
        <taxon>Pierinae</taxon>
        <taxon>Leptosia</taxon>
    </lineage>
</organism>
<dbReference type="InterPro" id="IPR009003">
    <property type="entry name" value="Peptidase_S1_PA"/>
</dbReference>
<dbReference type="CDD" id="cd00190">
    <property type="entry name" value="Tryp_SPc"/>
    <property type="match status" value="1"/>
</dbReference>
<name>A0AAV1J554_9NEOP</name>
<evidence type="ECO:0000256" key="2">
    <source>
        <dbReference type="ARBA" id="ARBA00022801"/>
    </source>
</evidence>
<dbReference type="InterPro" id="IPR018114">
    <property type="entry name" value="TRYPSIN_HIS"/>
</dbReference>
<dbReference type="GO" id="GO:0006508">
    <property type="term" value="P:proteolysis"/>
    <property type="evidence" value="ECO:0007669"/>
    <property type="project" value="UniProtKB-KW"/>
</dbReference>
<keyword evidence="3" id="KW-0720">Serine protease</keyword>
<feature type="transmembrane region" description="Helical" evidence="5">
    <location>
        <begin position="21"/>
        <end position="41"/>
    </location>
</feature>
<keyword evidence="4" id="KW-1015">Disulfide bond</keyword>
<evidence type="ECO:0000256" key="4">
    <source>
        <dbReference type="ARBA" id="ARBA00023157"/>
    </source>
</evidence>